<evidence type="ECO:0000256" key="2">
    <source>
        <dbReference type="ARBA" id="ARBA00023015"/>
    </source>
</evidence>
<dbReference type="InterPro" id="IPR036388">
    <property type="entry name" value="WH-like_DNA-bd_sf"/>
</dbReference>
<dbReference type="EMBL" id="BAAAUG010000044">
    <property type="protein sequence ID" value="GAA3105887.1"/>
    <property type="molecule type" value="Genomic_DNA"/>
</dbReference>
<keyword evidence="9" id="KW-1185">Reference proteome</keyword>
<dbReference type="InterPro" id="IPR039420">
    <property type="entry name" value="WalR-like"/>
</dbReference>
<dbReference type="PANTHER" id="PTHR43214">
    <property type="entry name" value="TWO-COMPONENT RESPONSE REGULATOR"/>
    <property type="match status" value="1"/>
</dbReference>
<keyword evidence="2" id="KW-0805">Transcription regulation</keyword>
<organism evidence="8 9">
    <name type="scientific">Streptomyces rectiviolaceus</name>
    <dbReference type="NCBI Taxonomy" id="332591"/>
    <lineage>
        <taxon>Bacteria</taxon>
        <taxon>Bacillati</taxon>
        <taxon>Actinomycetota</taxon>
        <taxon>Actinomycetes</taxon>
        <taxon>Kitasatosporales</taxon>
        <taxon>Streptomycetaceae</taxon>
        <taxon>Streptomyces</taxon>
    </lineage>
</organism>
<evidence type="ECO:0000256" key="3">
    <source>
        <dbReference type="ARBA" id="ARBA00023125"/>
    </source>
</evidence>
<comment type="caution">
    <text evidence="8">The sequence shown here is derived from an EMBL/GenBank/DDBJ whole genome shotgun (WGS) entry which is preliminary data.</text>
</comment>
<dbReference type="InterPro" id="IPR011006">
    <property type="entry name" value="CheY-like_superfamily"/>
</dbReference>
<feature type="domain" description="HTH luxR-type" evidence="6">
    <location>
        <begin position="146"/>
        <end position="211"/>
    </location>
</feature>
<proteinExistence type="predicted"/>
<reference evidence="9" key="1">
    <citation type="journal article" date="2019" name="Int. J. Syst. Evol. Microbiol.">
        <title>The Global Catalogue of Microorganisms (GCM) 10K type strain sequencing project: providing services to taxonomists for standard genome sequencing and annotation.</title>
        <authorList>
            <consortium name="The Broad Institute Genomics Platform"/>
            <consortium name="The Broad Institute Genome Sequencing Center for Infectious Disease"/>
            <person name="Wu L."/>
            <person name="Ma J."/>
        </authorList>
    </citation>
    <scope>NUCLEOTIDE SEQUENCE [LARGE SCALE GENOMIC DNA]</scope>
    <source>
        <strain evidence="9">JCM 9092</strain>
    </source>
</reference>
<dbReference type="InterPro" id="IPR016032">
    <property type="entry name" value="Sig_transdc_resp-reg_C-effctor"/>
</dbReference>
<gene>
    <name evidence="8" type="ORF">GCM10010449_31120</name>
</gene>
<evidence type="ECO:0000259" key="7">
    <source>
        <dbReference type="PROSITE" id="PS50110"/>
    </source>
</evidence>
<dbReference type="InterPro" id="IPR058245">
    <property type="entry name" value="NreC/VraR/RcsB-like_REC"/>
</dbReference>
<keyword evidence="4" id="KW-0804">Transcription</keyword>
<keyword evidence="3" id="KW-0238">DNA-binding</keyword>
<dbReference type="RefSeq" id="WP_344521519.1">
    <property type="nucleotide sequence ID" value="NZ_BAAAUG010000044.1"/>
</dbReference>
<feature type="domain" description="Response regulatory" evidence="7">
    <location>
        <begin position="5"/>
        <end position="121"/>
    </location>
</feature>
<dbReference type="InterPro" id="IPR000792">
    <property type="entry name" value="Tscrpt_reg_LuxR_C"/>
</dbReference>
<protein>
    <submittedName>
        <fullName evidence="8">Response regulator transcription factor</fullName>
    </submittedName>
</protein>
<dbReference type="SUPFAM" id="SSF46894">
    <property type="entry name" value="C-terminal effector domain of the bipartite response regulators"/>
    <property type="match status" value="1"/>
</dbReference>
<dbReference type="PRINTS" id="PR00038">
    <property type="entry name" value="HTHLUXR"/>
</dbReference>
<evidence type="ECO:0000256" key="5">
    <source>
        <dbReference type="PROSITE-ProRule" id="PRU00169"/>
    </source>
</evidence>
<dbReference type="CDD" id="cd06170">
    <property type="entry name" value="LuxR_C_like"/>
    <property type="match status" value="1"/>
</dbReference>
<dbReference type="Gene3D" id="3.40.50.2300">
    <property type="match status" value="1"/>
</dbReference>
<evidence type="ECO:0000256" key="4">
    <source>
        <dbReference type="ARBA" id="ARBA00023163"/>
    </source>
</evidence>
<sequence>MSSIKVLLVDSEQLVLEGFRKLLDGFTEFSVVSIAHDAAAAIEHLRGRRPQIVVMGLGVPGTGGVDAVRAIRRESGHVRIVILSSNQQPVYMREAFVAGANAYLFRSIDADELRETLLAVHRDGAAFTAATAGPILQLMSGRHVGDDAALSTLTERERQILSLVADDHETDCIATALGIRPKTVRNYLSRIYAKLGTPNRVQTVLYAKRSLGRHGGLVTDP</sequence>
<evidence type="ECO:0000256" key="1">
    <source>
        <dbReference type="ARBA" id="ARBA00022553"/>
    </source>
</evidence>
<evidence type="ECO:0000313" key="9">
    <source>
        <dbReference type="Proteomes" id="UP001501637"/>
    </source>
</evidence>
<dbReference type="Proteomes" id="UP001501637">
    <property type="component" value="Unassembled WGS sequence"/>
</dbReference>
<name>A0ABP6MEA1_9ACTN</name>
<accession>A0ABP6MEA1</accession>
<dbReference type="InterPro" id="IPR001789">
    <property type="entry name" value="Sig_transdc_resp-reg_receiver"/>
</dbReference>
<dbReference type="SMART" id="SM00421">
    <property type="entry name" value="HTH_LUXR"/>
    <property type="match status" value="1"/>
</dbReference>
<dbReference type="Pfam" id="PF00196">
    <property type="entry name" value="GerE"/>
    <property type="match status" value="1"/>
</dbReference>
<keyword evidence="1" id="KW-0597">Phosphoprotein</keyword>
<dbReference type="SMART" id="SM00448">
    <property type="entry name" value="REC"/>
    <property type="match status" value="1"/>
</dbReference>
<evidence type="ECO:0000259" key="6">
    <source>
        <dbReference type="PROSITE" id="PS50043"/>
    </source>
</evidence>
<dbReference type="Gene3D" id="1.10.10.10">
    <property type="entry name" value="Winged helix-like DNA-binding domain superfamily/Winged helix DNA-binding domain"/>
    <property type="match status" value="1"/>
</dbReference>
<dbReference type="PROSITE" id="PS50043">
    <property type="entry name" value="HTH_LUXR_2"/>
    <property type="match status" value="1"/>
</dbReference>
<dbReference type="PANTHER" id="PTHR43214:SF24">
    <property type="entry name" value="TRANSCRIPTIONAL REGULATORY PROTEIN NARL-RELATED"/>
    <property type="match status" value="1"/>
</dbReference>
<evidence type="ECO:0000313" key="8">
    <source>
        <dbReference type="EMBL" id="GAA3105887.1"/>
    </source>
</evidence>
<dbReference type="Pfam" id="PF00072">
    <property type="entry name" value="Response_reg"/>
    <property type="match status" value="1"/>
</dbReference>
<dbReference type="PROSITE" id="PS00622">
    <property type="entry name" value="HTH_LUXR_1"/>
    <property type="match status" value="1"/>
</dbReference>
<dbReference type="SUPFAM" id="SSF52172">
    <property type="entry name" value="CheY-like"/>
    <property type="match status" value="1"/>
</dbReference>
<dbReference type="CDD" id="cd17535">
    <property type="entry name" value="REC_NarL-like"/>
    <property type="match status" value="1"/>
</dbReference>
<dbReference type="PROSITE" id="PS50110">
    <property type="entry name" value="RESPONSE_REGULATORY"/>
    <property type="match status" value="1"/>
</dbReference>
<comment type="caution">
    <text evidence="5">Lacks conserved residue(s) required for the propagation of feature annotation.</text>
</comment>